<reference evidence="3 4" key="1">
    <citation type="submission" date="2020-08" db="EMBL/GenBank/DDBJ databases">
        <title>Genome sequence of Sphingomonas daechungensis KACC 18115T.</title>
        <authorList>
            <person name="Hyun D.-W."/>
            <person name="Bae J.-W."/>
        </authorList>
    </citation>
    <scope>NUCLEOTIDE SEQUENCE [LARGE SCALE GENOMIC DNA]</scope>
    <source>
        <strain evidence="3 4">KACC 18115</strain>
    </source>
</reference>
<sequence>MSAATAVVLAGSRPGKDPFAESYGTDLKALIPVGGEPMVRRPVEALLQSEGITLVRVLAQQPERIRDVLPEDARISVEASGDTIAATLEKMCVDPSVRWPILVTTADHALLTPAMIADFLGKAAGADVAIGLVSQAALLKRLPQTKRTWLKFRGGAYSGANLFLLGSPKIRSTLQLWAPTSRTGRRPSGCC</sequence>
<gene>
    <name evidence="3" type="ORF">H9L15_07660</name>
</gene>
<evidence type="ECO:0000313" key="4">
    <source>
        <dbReference type="Proteomes" id="UP000516134"/>
    </source>
</evidence>
<protein>
    <submittedName>
        <fullName evidence="3">Nucleotidyltransferase family protein</fullName>
    </submittedName>
</protein>
<dbReference type="Gene3D" id="3.90.550.10">
    <property type="entry name" value="Spore Coat Polysaccharide Biosynthesis Protein SpsA, Chain A"/>
    <property type="match status" value="1"/>
</dbReference>
<evidence type="ECO:0000256" key="1">
    <source>
        <dbReference type="ARBA" id="ARBA00022842"/>
    </source>
</evidence>
<name>A0ABX6T9F4_9SPHN</name>
<evidence type="ECO:0000259" key="2">
    <source>
        <dbReference type="Pfam" id="PF12804"/>
    </source>
</evidence>
<evidence type="ECO:0000313" key="3">
    <source>
        <dbReference type="EMBL" id="QNP44298.1"/>
    </source>
</evidence>
<keyword evidence="1" id="KW-0460">Magnesium</keyword>
<keyword evidence="4" id="KW-1185">Reference proteome</keyword>
<dbReference type="RefSeq" id="WP_187715719.1">
    <property type="nucleotide sequence ID" value="NZ_CP060780.1"/>
</dbReference>
<feature type="domain" description="MobA-like NTP transferase" evidence="2">
    <location>
        <begin position="7"/>
        <end position="130"/>
    </location>
</feature>
<dbReference type="Proteomes" id="UP000516134">
    <property type="component" value="Chromosome"/>
</dbReference>
<dbReference type="EMBL" id="CP060780">
    <property type="protein sequence ID" value="QNP44298.1"/>
    <property type="molecule type" value="Genomic_DNA"/>
</dbReference>
<dbReference type="SUPFAM" id="SSF53448">
    <property type="entry name" value="Nucleotide-diphospho-sugar transferases"/>
    <property type="match status" value="1"/>
</dbReference>
<organism evidence="3 4">
    <name type="scientific">Sphingomonas daechungensis</name>
    <dbReference type="NCBI Taxonomy" id="1176646"/>
    <lineage>
        <taxon>Bacteria</taxon>
        <taxon>Pseudomonadati</taxon>
        <taxon>Pseudomonadota</taxon>
        <taxon>Alphaproteobacteria</taxon>
        <taxon>Sphingomonadales</taxon>
        <taxon>Sphingomonadaceae</taxon>
        <taxon>Sphingomonas</taxon>
    </lineage>
</organism>
<dbReference type="InterPro" id="IPR025877">
    <property type="entry name" value="MobA-like_NTP_Trfase"/>
</dbReference>
<dbReference type="InterPro" id="IPR029044">
    <property type="entry name" value="Nucleotide-diphossugar_trans"/>
</dbReference>
<dbReference type="Pfam" id="PF12804">
    <property type="entry name" value="NTP_transf_3"/>
    <property type="match status" value="1"/>
</dbReference>
<proteinExistence type="predicted"/>
<accession>A0ABX6T9F4</accession>